<gene>
    <name evidence="3" type="ORF">JKJ07_45015</name>
</gene>
<feature type="signal peptide" evidence="2">
    <location>
        <begin position="1"/>
        <end position="21"/>
    </location>
</feature>
<feature type="region of interest" description="Disordered" evidence="1">
    <location>
        <begin position="24"/>
        <end position="47"/>
    </location>
</feature>
<keyword evidence="2" id="KW-0732">Signal</keyword>
<feature type="compositionally biased region" description="Pro residues" evidence="1">
    <location>
        <begin position="25"/>
        <end position="36"/>
    </location>
</feature>
<name>A0ABS1W402_9ACTN</name>
<organism evidence="3 4">
    <name type="scientific">Paractinoplanes lichenicola</name>
    <dbReference type="NCBI Taxonomy" id="2802976"/>
    <lineage>
        <taxon>Bacteria</taxon>
        <taxon>Bacillati</taxon>
        <taxon>Actinomycetota</taxon>
        <taxon>Actinomycetes</taxon>
        <taxon>Micromonosporales</taxon>
        <taxon>Micromonosporaceae</taxon>
        <taxon>Paractinoplanes</taxon>
    </lineage>
</organism>
<dbReference type="PROSITE" id="PS51257">
    <property type="entry name" value="PROKAR_LIPOPROTEIN"/>
    <property type="match status" value="1"/>
</dbReference>
<dbReference type="RefSeq" id="WP_202998226.1">
    <property type="nucleotide sequence ID" value="NZ_JAENHO010000019.1"/>
</dbReference>
<keyword evidence="4" id="KW-1185">Reference proteome</keyword>
<proteinExistence type="predicted"/>
<dbReference type="EMBL" id="JAENHO010000019">
    <property type="protein sequence ID" value="MBL7261469.1"/>
    <property type="molecule type" value="Genomic_DNA"/>
</dbReference>
<accession>A0ABS1W402</accession>
<feature type="chain" id="PRO_5045874119" evidence="2">
    <location>
        <begin position="22"/>
        <end position="200"/>
    </location>
</feature>
<sequence length="200" mass="20092">MSPRTPLILAALSGAAMLLGACGEPPRPLPTSPPYATPSAGPISIGPSDGLGLPTVPTTTYPTGPAYPTTPAYPTGGVTTLPPTTAPVTPTETVSPTPRPSPAPRCPAQPTGPQILALIKGYAGIPDKPMRIYEGPFCSGQWSFATVEVTGEDADDLEPLMVVATGAGATLTLVAAGSDVCVSRVETTAPSGIRVLACGF</sequence>
<evidence type="ECO:0000256" key="2">
    <source>
        <dbReference type="SAM" id="SignalP"/>
    </source>
</evidence>
<dbReference type="PRINTS" id="PR01217">
    <property type="entry name" value="PRICHEXTENSN"/>
</dbReference>
<dbReference type="Proteomes" id="UP000598996">
    <property type="component" value="Unassembled WGS sequence"/>
</dbReference>
<reference evidence="3 4" key="1">
    <citation type="submission" date="2021-01" db="EMBL/GenBank/DDBJ databases">
        <title>Actinoplanes sp. nov. LDG1-01 isolated from lichen.</title>
        <authorList>
            <person name="Saeng-In P."/>
            <person name="Phongsopitanun W."/>
            <person name="Kanchanasin P."/>
            <person name="Yuki M."/>
            <person name="Kudo T."/>
            <person name="Ohkuma M."/>
            <person name="Tanasupawat S."/>
        </authorList>
    </citation>
    <scope>NUCLEOTIDE SEQUENCE [LARGE SCALE GENOMIC DNA]</scope>
    <source>
        <strain evidence="3 4">LDG1-01</strain>
    </source>
</reference>
<evidence type="ECO:0000313" key="4">
    <source>
        <dbReference type="Proteomes" id="UP000598996"/>
    </source>
</evidence>
<evidence type="ECO:0000256" key="1">
    <source>
        <dbReference type="SAM" id="MobiDB-lite"/>
    </source>
</evidence>
<comment type="caution">
    <text evidence="3">The sequence shown here is derived from an EMBL/GenBank/DDBJ whole genome shotgun (WGS) entry which is preliminary data.</text>
</comment>
<feature type="compositionally biased region" description="Pro residues" evidence="1">
    <location>
        <begin position="97"/>
        <end position="107"/>
    </location>
</feature>
<protein>
    <submittedName>
        <fullName evidence="3">Uncharacterized protein</fullName>
    </submittedName>
</protein>
<evidence type="ECO:0000313" key="3">
    <source>
        <dbReference type="EMBL" id="MBL7261469.1"/>
    </source>
</evidence>
<feature type="compositionally biased region" description="Low complexity" evidence="1">
    <location>
        <begin position="84"/>
        <end position="96"/>
    </location>
</feature>
<feature type="region of interest" description="Disordered" evidence="1">
    <location>
        <begin position="84"/>
        <end position="109"/>
    </location>
</feature>